<evidence type="ECO:0000313" key="3">
    <source>
        <dbReference type="EMBL" id="RFA98326.1"/>
    </source>
</evidence>
<dbReference type="Gene3D" id="3.40.50.300">
    <property type="entry name" value="P-loop containing nucleotide triphosphate hydrolases"/>
    <property type="match status" value="1"/>
</dbReference>
<reference evidence="4 5" key="1">
    <citation type="submission" date="2017-07" db="EMBL/GenBank/DDBJ databases">
        <title>Draft genome sequence of aerobic hyperthermophilic archaea, Pyrobaculum aerophilum YKB31 and YKB32.</title>
        <authorList>
            <person name="Mochizuki T."/>
            <person name="Berliner A.J."/>
            <person name="Yoshida-Takashima Y."/>
            <person name="Takaki Y."/>
            <person name="Nunoura T."/>
            <person name="Takai K."/>
        </authorList>
    </citation>
    <scope>NUCLEOTIDE SEQUENCE [LARGE SCALE GENOMIC DNA]</scope>
    <source>
        <strain evidence="3 5">YKB31</strain>
        <strain evidence="2 4">YKB32</strain>
    </source>
</reference>
<accession>A0A371R3G1</accession>
<dbReference type="EMBL" id="NMUF01000042">
    <property type="protein sequence ID" value="RFA96127.1"/>
    <property type="molecule type" value="Genomic_DNA"/>
</dbReference>
<dbReference type="Proteomes" id="UP000257123">
    <property type="component" value="Unassembled WGS sequence"/>
</dbReference>
<dbReference type="Pfam" id="PF01637">
    <property type="entry name" value="ATPase_2"/>
    <property type="match status" value="1"/>
</dbReference>
<dbReference type="Proteomes" id="UP000256877">
    <property type="component" value="Unassembled WGS sequence"/>
</dbReference>
<evidence type="ECO:0000313" key="5">
    <source>
        <dbReference type="Proteomes" id="UP000257123"/>
    </source>
</evidence>
<dbReference type="RefSeq" id="WP_116420388.1">
    <property type="nucleotide sequence ID" value="NZ_NMUE01000002.1"/>
</dbReference>
<protein>
    <submittedName>
        <fullName evidence="3">ATPase</fullName>
    </submittedName>
</protein>
<name>A0A371R3G1_9CREN</name>
<dbReference type="EMBL" id="NMUE01000002">
    <property type="protein sequence ID" value="RFA98326.1"/>
    <property type="molecule type" value="Genomic_DNA"/>
</dbReference>
<evidence type="ECO:0000313" key="4">
    <source>
        <dbReference type="Proteomes" id="UP000256877"/>
    </source>
</evidence>
<dbReference type="InterPro" id="IPR011579">
    <property type="entry name" value="ATPase_dom"/>
</dbReference>
<evidence type="ECO:0000313" key="2">
    <source>
        <dbReference type="EMBL" id="RFA96127.1"/>
    </source>
</evidence>
<evidence type="ECO:0000259" key="1">
    <source>
        <dbReference type="Pfam" id="PF01637"/>
    </source>
</evidence>
<sequence>MDCGFRVRFVGRYVCFSNRLTELEELLEMARRGLSMPLLIYGPEGCGKTVLLRYLYQRLAEGYEYVIYYSPLHGVDEGLVSTDDVKKAVISLANAFGGSLAAVAEAVLAVGELLAKRLGVRRAGGIAILLDDIFQAVGSVELYVKKALTVVEHPPIEVDKTFVIIASSEGVSLEAVGRHLWTNIKTLWNLDKEGFKELISQIGGDVERLWKRSGGNPRAVELLGDEGWSVEKVIKKMYRAKSIDLKLLARHKAIVERAVEDPDALLEAPQELTRYLLSKNLVARIIDPIRRIERDKELGIGEEYAWQTPLHRGAVELALRQLKGAP</sequence>
<dbReference type="AlphaFoldDB" id="A0A371R3G1"/>
<dbReference type="GO" id="GO:0005524">
    <property type="term" value="F:ATP binding"/>
    <property type="evidence" value="ECO:0007669"/>
    <property type="project" value="InterPro"/>
</dbReference>
<dbReference type="OrthoDB" id="25948at2157"/>
<gene>
    <name evidence="3" type="ORF">CGL51_01250</name>
    <name evidence="2" type="ORF">CGL52_11360</name>
</gene>
<comment type="caution">
    <text evidence="3">The sequence shown here is derived from an EMBL/GenBank/DDBJ whole genome shotgun (WGS) entry which is preliminary data.</text>
</comment>
<dbReference type="SUPFAM" id="SSF52540">
    <property type="entry name" value="P-loop containing nucleoside triphosphate hydrolases"/>
    <property type="match status" value="1"/>
</dbReference>
<organism evidence="3 5">
    <name type="scientific">Pyrobaculum aerophilum</name>
    <dbReference type="NCBI Taxonomy" id="13773"/>
    <lineage>
        <taxon>Archaea</taxon>
        <taxon>Thermoproteota</taxon>
        <taxon>Thermoprotei</taxon>
        <taxon>Thermoproteales</taxon>
        <taxon>Thermoproteaceae</taxon>
        <taxon>Pyrobaculum</taxon>
    </lineage>
</organism>
<proteinExistence type="predicted"/>
<dbReference type="InterPro" id="IPR027417">
    <property type="entry name" value="P-loop_NTPase"/>
</dbReference>
<feature type="domain" description="ATPase" evidence="1">
    <location>
        <begin position="16"/>
        <end position="222"/>
    </location>
</feature>